<keyword evidence="2" id="KW-1185">Reference proteome</keyword>
<gene>
    <name evidence="1" type="ORF">KO481_11575</name>
</gene>
<organism evidence="1 2">
    <name type="scientific">Nocardia albiluteola</name>
    <dbReference type="NCBI Taxonomy" id="2842303"/>
    <lineage>
        <taxon>Bacteria</taxon>
        <taxon>Bacillati</taxon>
        <taxon>Actinomycetota</taxon>
        <taxon>Actinomycetes</taxon>
        <taxon>Mycobacteriales</taxon>
        <taxon>Nocardiaceae</taxon>
        <taxon>Nocardia</taxon>
    </lineage>
</organism>
<proteinExistence type="predicted"/>
<dbReference type="EMBL" id="JAHKNI010000003">
    <property type="protein sequence ID" value="MBU3062162.1"/>
    <property type="molecule type" value="Genomic_DNA"/>
</dbReference>
<name>A0ABS6AVW2_9NOCA</name>
<dbReference type="RefSeq" id="WP_215917039.1">
    <property type="nucleotide sequence ID" value="NZ_JAHKNI010000003.1"/>
</dbReference>
<evidence type="ECO:0000313" key="2">
    <source>
        <dbReference type="Proteomes" id="UP000733379"/>
    </source>
</evidence>
<evidence type="ECO:0000313" key="1">
    <source>
        <dbReference type="EMBL" id="MBU3062162.1"/>
    </source>
</evidence>
<dbReference type="Proteomes" id="UP000733379">
    <property type="component" value="Unassembled WGS sequence"/>
</dbReference>
<accession>A0ABS6AVW2</accession>
<reference evidence="1 2" key="1">
    <citation type="submission" date="2021-06" db="EMBL/GenBank/DDBJ databases">
        <title>Actinomycetes sequencing.</title>
        <authorList>
            <person name="Shan Q."/>
        </authorList>
    </citation>
    <scope>NUCLEOTIDE SEQUENCE [LARGE SCALE GENOMIC DNA]</scope>
    <source>
        <strain evidence="1 2">NEAU-G5</strain>
    </source>
</reference>
<comment type="caution">
    <text evidence="1">The sequence shown here is derived from an EMBL/GenBank/DDBJ whole genome shotgun (WGS) entry which is preliminary data.</text>
</comment>
<protein>
    <submittedName>
        <fullName evidence="1">Uncharacterized protein</fullName>
    </submittedName>
</protein>
<sequence length="289" mass="30378">MPCEAVFDSICDDAAIFPPGNLPLAEALAAHPTHHRAWYSALVGSFVLSAAHIGGLPGVPHERLAISLTLPQGPAGLEPAIAALSELPGIGLESVEVALPQGCTFAELATAAAGLGSQVARYLEVPRDERREAILNALPGSGFRAKFRTGGVVPEAHPSERELAEAIHGAVRRRVPFKCTAGLHHAVRHRDGELEQHGFVNVLLATDAARSGGDIDELTGILGERSGDALVRWLREAGEQRLLAARSSFVSFGTCSIADPVADLVELGLIDRPHGDDEPAPRASSARPL</sequence>